<protein>
    <submittedName>
        <fullName evidence="1">Uncharacterized protein</fullName>
    </submittedName>
</protein>
<dbReference type="KEGG" id="vie:OL234_10755"/>
<sequence length="117" mass="13921">MTKIKDKQDIIALDKKIYKRFLKDQFTKDIIDITDNKILVTYQTKKEWDQLLKKLSKPVSIYSDKNPYKSAPKKKKKRLSKSAFIKKQKKDYHQRHWKGMAYGDKTQAGEVTVEKIK</sequence>
<keyword evidence="2" id="KW-1185">Reference proteome</keyword>
<keyword evidence="1" id="KW-0614">Plasmid</keyword>
<reference evidence="1" key="1">
    <citation type="submission" date="2022-10" db="EMBL/GenBank/DDBJ databases">
        <title>Vagococcus sp. isolated from poultry meat.</title>
        <authorList>
            <person name="Johansson P."/>
            <person name="Bjorkroth J."/>
        </authorList>
    </citation>
    <scope>NUCLEOTIDE SEQUENCE</scope>
    <source>
        <strain evidence="1">STAA11</strain>
        <plasmid evidence="1">unnamed1</plasmid>
    </source>
</reference>
<dbReference type="RefSeq" id="WP_275470177.1">
    <property type="nucleotide sequence ID" value="NZ_CP110233.1"/>
</dbReference>
<evidence type="ECO:0000313" key="2">
    <source>
        <dbReference type="Proteomes" id="UP001179647"/>
    </source>
</evidence>
<dbReference type="Proteomes" id="UP001179647">
    <property type="component" value="Plasmid unnamed1"/>
</dbReference>
<proteinExistence type="predicted"/>
<geneLocation type="plasmid" evidence="1 2">
    <name>unnamed1</name>
</geneLocation>
<gene>
    <name evidence="1" type="ORF">OL234_10755</name>
</gene>
<organism evidence="1 2">
    <name type="scientific">Vagococcus intermedius</name>
    <dbReference type="NCBI Taxonomy" id="2991418"/>
    <lineage>
        <taxon>Bacteria</taxon>
        <taxon>Bacillati</taxon>
        <taxon>Bacillota</taxon>
        <taxon>Bacilli</taxon>
        <taxon>Lactobacillales</taxon>
        <taxon>Enterococcaceae</taxon>
        <taxon>Vagococcus</taxon>
    </lineage>
</organism>
<dbReference type="AlphaFoldDB" id="A0AAF0CX52"/>
<dbReference type="EMBL" id="CP110233">
    <property type="protein sequence ID" value="WEG74377.1"/>
    <property type="molecule type" value="Genomic_DNA"/>
</dbReference>
<evidence type="ECO:0000313" key="1">
    <source>
        <dbReference type="EMBL" id="WEG74377.1"/>
    </source>
</evidence>
<name>A0AAF0CX52_9ENTE</name>
<accession>A0AAF0CX52</accession>